<protein>
    <submittedName>
        <fullName evidence="3">Terminase</fullName>
    </submittedName>
</protein>
<name>A0A1C0A934_9FIRM</name>
<reference evidence="3 4" key="2">
    <citation type="submission" date="2016-08" db="EMBL/GenBank/DDBJ databases">
        <title>Orenia metallireducens sp. nov. strain Z6, a Novel Metal-reducing Firmicute from the Deep Subsurface.</title>
        <authorList>
            <person name="Maxim B.I."/>
            <person name="Kenneth K."/>
            <person name="Flynn T.M."/>
            <person name="Oloughlin E.J."/>
            <person name="Locke R.A."/>
            <person name="Weber J.R."/>
            <person name="Egan S.M."/>
            <person name="Mackie R.I."/>
            <person name="Cann I.K."/>
        </authorList>
    </citation>
    <scope>NUCLEOTIDE SEQUENCE [LARGE SCALE GENOMIC DNA]</scope>
    <source>
        <strain evidence="3 4">Z6</strain>
    </source>
</reference>
<reference evidence="4" key="1">
    <citation type="submission" date="2016-07" db="EMBL/GenBank/DDBJ databases">
        <authorList>
            <person name="Florea S."/>
            <person name="Webb J.S."/>
            <person name="Jaromczyk J."/>
            <person name="Schardl C.L."/>
        </authorList>
    </citation>
    <scope>NUCLEOTIDE SEQUENCE [LARGE SCALE GENOMIC DNA]</scope>
    <source>
        <strain evidence="4">Z6</strain>
    </source>
</reference>
<evidence type="ECO:0000313" key="3">
    <source>
        <dbReference type="EMBL" id="OCL26742.1"/>
    </source>
</evidence>
<evidence type="ECO:0000259" key="1">
    <source>
        <dbReference type="Pfam" id="PF03354"/>
    </source>
</evidence>
<gene>
    <name evidence="3" type="ORF">U472_09845</name>
</gene>
<sequence length="551" mass="63779">MIEYYNKIKNKEIIVSNKVRRVYKKLVTDIRDKNSEYEYSSDHANHAIEFIENFCKHSKGKWGGKPIRLELWQKAATAAIFGFVHKIDRTRKYQEVFFVVARKNGKSTWMSAVCLYMQVADGEPGAEVYAAATKEKQAKIVWTEAKKMVKKSPVLLKSIKPLVKELRGDFNESIFVPLGSDSEKLDGLNVHCASLDEVHAWKDKNLYDVIKDGTSAREQPLIFMITTAGTVRESVYDLKYEEAEMVLDGYEDPEGYKDERFLPIIYELDKREEWTDKSKWKKANPGLGTIKKIDNLETKVNKAKANPLLVKNLLTKDFNIRETSSEAWLPFEDLNNERTFKLEELKPRYGIGGTDLSSTTDLTAAKVLFMIPNDNHIYVLQMYWLPEDLLEQRAREDKIPYDKWKDMGLLRTTPGNSVHPKFVTQWYLEVQNEYDIYLPWIGYDAWSAKYWVEEMEGYFGAEAMIKVIQGKKTLSGPMKKLGADLKANKIIYNNNPIDKWCLSNTSVDIDKNLNIQPNKQRNQRMRIDGTAALLNAYVVLQDKMQDYINMI</sequence>
<dbReference type="InterPro" id="IPR005021">
    <property type="entry name" value="Terminase_largesu-like"/>
</dbReference>
<evidence type="ECO:0000313" key="4">
    <source>
        <dbReference type="Proteomes" id="UP000093514"/>
    </source>
</evidence>
<keyword evidence="4" id="KW-1185">Reference proteome</keyword>
<dbReference type="EMBL" id="LWDV01000009">
    <property type="protein sequence ID" value="OCL26742.1"/>
    <property type="molecule type" value="Genomic_DNA"/>
</dbReference>
<organism evidence="3 4">
    <name type="scientific">Orenia metallireducens</name>
    <dbReference type="NCBI Taxonomy" id="1413210"/>
    <lineage>
        <taxon>Bacteria</taxon>
        <taxon>Bacillati</taxon>
        <taxon>Bacillota</taxon>
        <taxon>Clostridia</taxon>
        <taxon>Halanaerobiales</taxon>
        <taxon>Halobacteroidaceae</taxon>
        <taxon>Orenia</taxon>
    </lineage>
</organism>
<evidence type="ECO:0000259" key="2">
    <source>
        <dbReference type="Pfam" id="PF20441"/>
    </source>
</evidence>
<dbReference type="GO" id="GO:0004519">
    <property type="term" value="F:endonuclease activity"/>
    <property type="evidence" value="ECO:0007669"/>
    <property type="project" value="InterPro"/>
</dbReference>
<dbReference type="AlphaFoldDB" id="A0A1C0A934"/>
<comment type="caution">
    <text evidence="3">The sequence shown here is derived from an EMBL/GenBank/DDBJ whole genome shotgun (WGS) entry which is preliminary data.</text>
</comment>
<dbReference type="InterPro" id="IPR027417">
    <property type="entry name" value="P-loop_NTPase"/>
</dbReference>
<dbReference type="Proteomes" id="UP000093514">
    <property type="component" value="Unassembled WGS sequence"/>
</dbReference>
<dbReference type="Gene3D" id="3.40.50.300">
    <property type="entry name" value="P-loop containing nucleotide triphosphate hydrolases"/>
    <property type="match status" value="1"/>
</dbReference>
<dbReference type="Pfam" id="PF03354">
    <property type="entry name" value="TerL_ATPase"/>
    <property type="match status" value="1"/>
</dbReference>
<dbReference type="Pfam" id="PF20441">
    <property type="entry name" value="TerL_nuclease"/>
    <property type="match status" value="1"/>
</dbReference>
<dbReference type="InterPro" id="IPR046462">
    <property type="entry name" value="TerL_nuclease"/>
</dbReference>
<proteinExistence type="predicted"/>
<dbReference type="PANTHER" id="PTHR41287">
    <property type="match status" value="1"/>
</dbReference>
<feature type="domain" description="Terminase large subunit-like endonuclease" evidence="2">
    <location>
        <begin position="258"/>
        <end position="537"/>
    </location>
</feature>
<accession>A0A1C0A934</accession>
<dbReference type="PANTHER" id="PTHR41287:SF1">
    <property type="entry name" value="PROTEIN YMFN"/>
    <property type="match status" value="1"/>
</dbReference>
<dbReference type="InterPro" id="IPR046461">
    <property type="entry name" value="TerL_ATPase"/>
</dbReference>
<feature type="domain" description="Terminase large subunit-like ATPase" evidence="1">
    <location>
        <begin position="72"/>
        <end position="243"/>
    </location>
</feature>